<accession>A0A8T0CM63</accession>
<evidence type="ECO:0000313" key="3">
    <source>
        <dbReference type="Proteomes" id="UP000806378"/>
    </source>
</evidence>
<keyword evidence="3" id="KW-1185">Reference proteome</keyword>
<evidence type="ECO:0000256" key="1">
    <source>
        <dbReference type="SAM" id="SignalP"/>
    </source>
</evidence>
<reference evidence="2" key="1">
    <citation type="submission" date="2020-05" db="EMBL/GenBank/DDBJ databases">
        <title>WGS assembly of Corymbia citriodora subspecies variegata.</title>
        <authorList>
            <person name="Barry K."/>
            <person name="Hundley H."/>
            <person name="Shu S."/>
            <person name="Jenkins J."/>
            <person name="Grimwood J."/>
            <person name="Baten A."/>
        </authorList>
    </citation>
    <scope>NUCLEOTIDE SEQUENCE</scope>
    <source>
        <strain evidence="2">CV2-018</strain>
    </source>
</reference>
<sequence length="71" mass="7844">MCQQKVVLLILCMQGFSFNYDIGYSVCSQIFTGTNMFKTLPALVKCNYLLLVPTLTPKNSLCSSAFTVPVV</sequence>
<evidence type="ECO:0000313" key="2">
    <source>
        <dbReference type="EMBL" id="KAF7846905.1"/>
    </source>
</evidence>
<comment type="caution">
    <text evidence="2">The sequence shown here is derived from an EMBL/GenBank/DDBJ whole genome shotgun (WGS) entry which is preliminary data.</text>
</comment>
<dbReference type="Proteomes" id="UP000806378">
    <property type="component" value="Unassembled WGS sequence"/>
</dbReference>
<dbReference type="Gramene" id="rna-gnl|WGS:JABURB|Cocit.L3603.1">
    <property type="protein sequence ID" value="cds-KAF7846905.1"/>
    <property type="gene ID" value="gene-BT93_L3603"/>
</dbReference>
<gene>
    <name evidence="2" type="ORF">BT93_L3603</name>
</gene>
<proteinExistence type="predicted"/>
<name>A0A8T0CM63_CORYI</name>
<dbReference type="EMBL" id="MU091602">
    <property type="protein sequence ID" value="KAF7846905.1"/>
    <property type="molecule type" value="Genomic_DNA"/>
</dbReference>
<evidence type="ECO:0008006" key="4">
    <source>
        <dbReference type="Google" id="ProtNLM"/>
    </source>
</evidence>
<feature type="chain" id="PRO_5035745356" description="Secreted protein" evidence="1">
    <location>
        <begin position="18"/>
        <end position="71"/>
    </location>
</feature>
<keyword evidence="1" id="KW-0732">Signal</keyword>
<protein>
    <recommendedName>
        <fullName evidence="4">Secreted protein</fullName>
    </recommendedName>
</protein>
<feature type="signal peptide" evidence="1">
    <location>
        <begin position="1"/>
        <end position="17"/>
    </location>
</feature>
<dbReference type="AlphaFoldDB" id="A0A8T0CM63"/>
<organism evidence="2 3">
    <name type="scientific">Corymbia citriodora subsp. variegata</name>
    <dbReference type="NCBI Taxonomy" id="360336"/>
    <lineage>
        <taxon>Eukaryota</taxon>
        <taxon>Viridiplantae</taxon>
        <taxon>Streptophyta</taxon>
        <taxon>Embryophyta</taxon>
        <taxon>Tracheophyta</taxon>
        <taxon>Spermatophyta</taxon>
        <taxon>Magnoliopsida</taxon>
        <taxon>eudicotyledons</taxon>
        <taxon>Gunneridae</taxon>
        <taxon>Pentapetalae</taxon>
        <taxon>rosids</taxon>
        <taxon>malvids</taxon>
        <taxon>Myrtales</taxon>
        <taxon>Myrtaceae</taxon>
        <taxon>Myrtoideae</taxon>
        <taxon>Eucalypteae</taxon>
        <taxon>Corymbia</taxon>
    </lineage>
</organism>